<feature type="region of interest" description="Disordered" evidence="5">
    <location>
        <begin position="918"/>
        <end position="1066"/>
    </location>
</feature>
<accession>A0A8B9WNG6</accession>
<gene>
    <name evidence="7" type="primary">CRYBG1</name>
</gene>
<dbReference type="InterPro" id="IPR001064">
    <property type="entry name" value="Beta/gamma_crystallin"/>
</dbReference>
<evidence type="ECO:0000313" key="8">
    <source>
        <dbReference type="Proteomes" id="UP000694520"/>
    </source>
</evidence>
<feature type="compositionally biased region" description="Basic and acidic residues" evidence="5">
    <location>
        <begin position="668"/>
        <end position="678"/>
    </location>
</feature>
<proteinExistence type="inferred from homology"/>
<feature type="domain" description="Beta/gamma crystallin 'Greek key'" evidence="6">
    <location>
        <begin position="2017"/>
        <end position="2057"/>
    </location>
</feature>
<dbReference type="Pfam" id="PF00030">
    <property type="entry name" value="Crystall"/>
    <property type="match status" value="6"/>
</dbReference>
<keyword evidence="8" id="KW-1185">Reference proteome</keyword>
<feature type="compositionally biased region" description="Basic and acidic residues" evidence="5">
    <location>
        <begin position="321"/>
        <end position="331"/>
    </location>
</feature>
<evidence type="ECO:0000256" key="5">
    <source>
        <dbReference type="SAM" id="MobiDB-lite"/>
    </source>
</evidence>
<dbReference type="Gene3D" id="2.60.20.10">
    <property type="entry name" value="Crystallins"/>
    <property type="match status" value="6"/>
</dbReference>
<name>A0A8B9WNG6_BOSMU</name>
<feature type="compositionally biased region" description="Basic and acidic residues" evidence="5">
    <location>
        <begin position="1316"/>
        <end position="1334"/>
    </location>
</feature>
<dbReference type="SMART" id="SM00247">
    <property type="entry name" value="XTALbg"/>
    <property type="match status" value="6"/>
</dbReference>
<feature type="compositionally biased region" description="Basic residues" evidence="5">
    <location>
        <begin position="152"/>
        <end position="169"/>
    </location>
</feature>
<evidence type="ECO:0000256" key="4">
    <source>
        <dbReference type="ARBA" id="ARBA00022737"/>
    </source>
</evidence>
<dbReference type="PROSITE" id="PS50231">
    <property type="entry name" value="RICIN_B_LECTIN"/>
    <property type="match status" value="1"/>
</dbReference>
<evidence type="ECO:0000313" key="7">
    <source>
        <dbReference type="Ensembl" id="ENSBGRP00000009384.1"/>
    </source>
</evidence>
<evidence type="ECO:0000256" key="2">
    <source>
        <dbReference type="ARBA" id="ARBA00009646"/>
    </source>
</evidence>
<dbReference type="GeneTree" id="ENSGT00940000155695"/>
<evidence type="ECO:0000256" key="1">
    <source>
        <dbReference type="ARBA" id="ARBA00003689"/>
    </source>
</evidence>
<feature type="region of interest" description="Disordered" evidence="5">
    <location>
        <begin position="862"/>
        <end position="906"/>
    </location>
</feature>
<feature type="region of interest" description="Disordered" evidence="5">
    <location>
        <begin position="1"/>
        <end position="51"/>
    </location>
</feature>
<dbReference type="PRINTS" id="PR01367">
    <property type="entry name" value="BGCRYSTALLIN"/>
</dbReference>
<feature type="domain" description="Beta/gamma crystallin 'Greek key'" evidence="6">
    <location>
        <begin position="1679"/>
        <end position="1721"/>
    </location>
</feature>
<dbReference type="SUPFAM" id="SSF49695">
    <property type="entry name" value="gamma-Crystallin-like"/>
    <property type="match status" value="3"/>
</dbReference>
<reference evidence="7" key="3">
    <citation type="submission" date="2025-09" db="UniProtKB">
        <authorList>
            <consortium name="Ensembl"/>
        </authorList>
    </citation>
    <scope>IDENTIFICATION</scope>
</reference>
<evidence type="ECO:0000256" key="3">
    <source>
        <dbReference type="ARBA" id="ARBA00022613"/>
    </source>
</evidence>
<feature type="compositionally biased region" description="Polar residues" evidence="5">
    <location>
        <begin position="268"/>
        <end position="291"/>
    </location>
</feature>
<feature type="domain" description="Beta/gamma crystallin 'Greek key'" evidence="6">
    <location>
        <begin position="2058"/>
        <end position="2099"/>
    </location>
</feature>
<dbReference type="PANTHER" id="PTHR11818">
    <property type="entry name" value="BETA/GAMMA CRYSTALLIN"/>
    <property type="match status" value="1"/>
</dbReference>
<feature type="domain" description="Beta/gamma crystallin 'Greek key'" evidence="6">
    <location>
        <begin position="1877"/>
        <end position="1919"/>
    </location>
</feature>
<evidence type="ECO:0000259" key="6">
    <source>
        <dbReference type="PROSITE" id="PS50915"/>
    </source>
</evidence>
<dbReference type="Pfam" id="PF00652">
    <property type="entry name" value="Ricin_B_lectin"/>
    <property type="match status" value="1"/>
</dbReference>
<reference evidence="7" key="2">
    <citation type="submission" date="2025-08" db="UniProtKB">
        <authorList>
            <consortium name="Ensembl"/>
        </authorList>
    </citation>
    <scope>IDENTIFICATION</scope>
</reference>
<dbReference type="SUPFAM" id="SSF50370">
    <property type="entry name" value="Ricin B-like lectins"/>
    <property type="match status" value="1"/>
</dbReference>
<feature type="domain" description="Beta/gamma crystallin 'Greek key'" evidence="6">
    <location>
        <begin position="1968"/>
        <end position="2011"/>
    </location>
</feature>
<dbReference type="Proteomes" id="UP000694520">
    <property type="component" value="Chromosome 10"/>
</dbReference>
<dbReference type="PROSITE" id="PS50915">
    <property type="entry name" value="CRYSTALLIN_BETA_GAMMA"/>
    <property type="match status" value="8"/>
</dbReference>
<sequence length="2236" mass="244085">MSEKVYQHHPGHQFLHPENGRAPPDLPSLSSDSWAGERSRRDGGGQLRGGQKAGFVAKPFFVLALAKPRVTNNSVDDLWHMHRRRCQNPTQLWLPQQNRGCRDRRRGRFSRFPNRATERAASEQPEEEEADEKMPLSLPPQGDHGESSPSRPPKKHTSFHIWRSKKKQQPPRSDCRVFIPHPPLEPLREARALEVVDGAHVAGEYEEFTLHCGESQFFHTTCEMPGALPTESGIFKKSRAQPPEENKRKPVLGKLGTLFTAGRRRNSRNGLESPTSSYTKPGSPKEVTSSRLPERETEKSQPLSGQPTPTDACEEGSPQEKCQEPEGEHPEGCVQAAPPDAKRSPGRGSHAAAAVQQGRESDSPQLEPLEAEGETFPDATATAKQLHSSLENSSKPENAEALIRSPGEDASPGAGREQEPTQGSRGVPGSPAGEHPADGAPRLCAHGGSPEPQGGLSQAPEDSSAPPGDPLAEGAENRAGSAPVNVKAEPPGQDCRPRERAHPAKVLTLDIYLSKTEAAQVDEPVVISPGAGDCGDCDDMEKRSSGRRSGRRRRSQRSTDSPGADPPLPDCEPRDDTVFEDEVAPDAAAKNGCAEKKVKSPPQAAPNGGVASAAGLESKSSPSPKGQLRGEPERSKQPPPASSPTKRRGRSRVPEAVPTSPAGGPRPTAKDSPLKRAPDPVPSPAAKESGEEAARVIPRELTVKSSSLLPEIKPEHKRGPLPHLLDGRGDGGRSRDLGRSAGGSDAFEGLKPRNHFGVGRSTVTTKVTLPARPKHVELNLKNSKNLDSLGSEHNPFSQPVHKGNTATKISLFENKRANSSPRHTDIRGLKNTPASNKTFVERAKLNLAKKAKEMELPEKKVMPNSHQNGVPGKPSSAEAKVTLPEEETPVSQLSQGDKVDVQTDAGCPSEPVVAALTPVKDQEILGENDSKAANSKRLELENMTNMAENTPAILDTKDPPPTAIPNPQPGFSDSQPPAESSNGPSLSLAAPIPADDTKDTCAQAPVSSSLCTDLRESESHNGCTLPVSHQNNETMPPSKLAGGREGGGETSPPLSPEHSPQAVGDECPSKVLVQVRSFVLPVESMEGVCSQIITESSEVREAQLPSCHNNELQVVSVASGAPQKEEVQGNKGTSPKHIHCKEEHIVKSGAQVMPPESEATLPVQAQSEDNEKPLKAESTATSLPDNRSHLETPQRPSQSAVNGQGSPASLLNISAGSDDSVFDSSSDMEKFTEIIKKMDSTVCMPQKKKKTRLPNSPAPHFAMPPIHEDNLEKEGQLEMSPALHLMQNLDTKSKLRPKRSSTEQSVLFKSLQTHTNGKDEPLAAPEVNDKENKDVQNGGVKRSRLEKSALFSSLLSSLPQDKIFSPSVTSVNTMTTSFGTAHSSSLSRPSVLQPVAESAPPCSTEKEQPSLPASNLKVFNFNSSDTSHSGLKSLSPMEKCPQKEETKKDLDLQSNLPMSETKFSEFSKLKTNGDTSNHTESVLKSNLLSYGSSDTDFTGLFKASRFDPSISFSGMALSDTTTIRGSVQNKINPRPGKVVIYSEPDVSEACIEVFSDVEDCSAWSLSPVILVKVVRGCWILYEKPNFEGHSIPLEEGELELSGLWGIEDILERNEDEAVSTKPMVIGSIRLVVQDYRVSQIDLFTEPEGLGLLNSYFDDTEEMQGFGIMQKTCSIKVHWGIWLIYEEPGFQGVPFILEPGEYPDLSFWDTEEAYIGSMRPLKMGGRKVEFPTDPKVVIYEKPFFEGKCMELETEMGRFIMEGGETEETTGDEHLSFVSVGSMKVLRGIWVAYEKPDFTGHQYLLEEGEYKDWNDWGGYSGEMQSLRPILGDFSNAHMIMYSEKNFGSKGSSIDVLGIVANLKETGYGVKTQSINVLSGVWVAYENPDFTGEQYILDKGFYTSFEDWGGKNCKISSVQPICLDSFTGPRRRNQIHLFSEPHFQGCSQCFGETTSQIDDSFSTKSCRVLGGSWVAYDGENFSGNQYVLEEGHYPSLSAMGCHPGATFKSLRFIDVEFSEPTIILFEREDFKGKKIEFNTEIVNLRSLGFNTHIRSVQVIGGIWVTYEYGNYRGRQFLLSPAEVPKWYEFSGCHQIGSLRPFVQKRIYFRLRNKATGLFMSTNGNLEDLKLLRIQVMEDVGADDQIWIYQEGCIKCRIAEDCCLTISGSLVTSGSKLGLALEQNADSQFWSMKPDGRIYSKLKPNLVLDIKGGTQYDQNHLILNTVSKEKLTQVWEAMVL</sequence>
<feature type="compositionally biased region" description="Polar residues" evidence="5">
    <location>
        <begin position="1194"/>
        <end position="1212"/>
    </location>
</feature>
<dbReference type="Gene3D" id="2.80.10.50">
    <property type="match status" value="1"/>
</dbReference>
<feature type="compositionally biased region" description="Low complexity" evidence="5">
    <location>
        <begin position="779"/>
        <end position="789"/>
    </location>
</feature>
<feature type="domain" description="Beta/gamma crystallin 'Greek key'" evidence="6">
    <location>
        <begin position="1733"/>
        <end position="1785"/>
    </location>
</feature>
<feature type="domain" description="Beta/gamma crystallin 'Greek key'" evidence="6">
    <location>
        <begin position="1576"/>
        <end position="1632"/>
    </location>
</feature>
<keyword evidence="3" id="KW-0273">Eye lens protein</keyword>
<feature type="compositionally biased region" description="Polar residues" evidence="5">
    <location>
        <begin position="300"/>
        <end position="309"/>
    </location>
</feature>
<feature type="compositionally biased region" description="Polar residues" evidence="5">
    <location>
        <begin position="1379"/>
        <end position="1390"/>
    </location>
</feature>
<comment type="function">
    <text evidence="1">Crystallins are the dominant structural components of the vertebrate eye lens.</text>
</comment>
<dbReference type="InterPro" id="IPR011024">
    <property type="entry name" value="G_crystallin-like"/>
</dbReference>
<feature type="region of interest" description="Disordered" evidence="5">
    <location>
        <begin position="517"/>
        <end position="805"/>
    </location>
</feature>
<keyword evidence="4" id="KW-0677">Repeat</keyword>
<organism evidence="7 8">
    <name type="scientific">Bos mutus grunniens</name>
    <name type="common">Wild yak</name>
    <name type="synonym">Bos grunniens</name>
    <dbReference type="NCBI Taxonomy" id="30521"/>
    <lineage>
        <taxon>Eukaryota</taxon>
        <taxon>Metazoa</taxon>
        <taxon>Chordata</taxon>
        <taxon>Craniata</taxon>
        <taxon>Vertebrata</taxon>
        <taxon>Euteleostomi</taxon>
        <taxon>Mammalia</taxon>
        <taxon>Eutheria</taxon>
        <taxon>Laurasiatheria</taxon>
        <taxon>Artiodactyla</taxon>
        <taxon>Ruminantia</taxon>
        <taxon>Pecora</taxon>
        <taxon>Bovidae</taxon>
        <taxon>Bovinae</taxon>
        <taxon>Bos</taxon>
    </lineage>
</organism>
<dbReference type="Ensembl" id="ENSBGRT00000010806.1">
    <property type="protein sequence ID" value="ENSBGRP00000009384.1"/>
    <property type="gene ID" value="ENSBGRG00000005685.1"/>
</dbReference>
<feature type="domain" description="Beta/gamma crystallin 'Greek key'" evidence="6">
    <location>
        <begin position="1786"/>
        <end position="1828"/>
    </location>
</feature>
<feature type="region of interest" description="Disordered" evidence="5">
    <location>
        <begin position="238"/>
        <end position="504"/>
    </location>
</feature>
<protein>
    <submittedName>
        <fullName evidence="7">Crystallin beta-gamma domain containing 1</fullName>
    </submittedName>
</protein>
<dbReference type="InterPro" id="IPR000772">
    <property type="entry name" value="Ricin_B_lectin"/>
</dbReference>
<feature type="compositionally biased region" description="Pro residues" evidence="5">
    <location>
        <begin position="959"/>
        <end position="968"/>
    </location>
</feature>
<feature type="compositionally biased region" description="Polar residues" evidence="5">
    <location>
        <begin position="382"/>
        <end position="396"/>
    </location>
</feature>
<dbReference type="InterPro" id="IPR050252">
    <property type="entry name" value="Beta/Gamma-Crystallin"/>
</dbReference>
<feature type="compositionally biased region" description="Basic residues" evidence="5">
    <location>
        <begin position="545"/>
        <end position="556"/>
    </location>
</feature>
<feature type="region of interest" description="Disordered" evidence="5">
    <location>
        <begin position="1379"/>
        <end position="1411"/>
    </location>
</feature>
<dbReference type="SMART" id="SM00458">
    <property type="entry name" value="RICIN"/>
    <property type="match status" value="1"/>
</dbReference>
<feature type="compositionally biased region" description="Basic and acidic residues" evidence="5">
    <location>
        <begin position="725"/>
        <end position="738"/>
    </location>
</feature>
<feature type="compositionally biased region" description="Basic and acidic residues" evidence="5">
    <location>
        <begin position="688"/>
        <end position="702"/>
    </location>
</feature>
<feature type="compositionally biased region" description="Low complexity" evidence="5">
    <location>
        <begin position="1214"/>
        <end position="1225"/>
    </location>
</feature>
<comment type="similarity">
    <text evidence="2">Belongs to the beta/gamma-crystallin family.</text>
</comment>
<dbReference type="GO" id="GO:0005212">
    <property type="term" value="F:structural constituent of eye lens"/>
    <property type="evidence" value="ECO:0007669"/>
    <property type="project" value="UniProtKB-KW"/>
</dbReference>
<dbReference type="CDD" id="cd23464">
    <property type="entry name" value="beta-trefoil_Ricin_CRYBG1"/>
    <property type="match status" value="1"/>
</dbReference>
<feature type="compositionally biased region" description="Polar residues" evidence="5">
    <location>
        <begin position="969"/>
        <end position="985"/>
    </location>
</feature>
<feature type="region of interest" description="Disordered" evidence="5">
    <location>
        <begin position="97"/>
        <end position="177"/>
    </location>
</feature>
<reference evidence="7" key="1">
    <citation type="submission" date="2019-05" db="EMBL/GenBank/DDBJ databases">
        <authorList>
            <person name="Zhang S."/>
            <person name="Liu J."/>
        </authorList>
    </citation>
    <scope>NUCLEOTIDE SEQUENCE [LARGE SCALE GENOMIC DNA]</scope>
</reference>
<feature type="region of interest" description="Disordered" evidence="5">
    <location>
        <begin position="1149"/>
        <end position="1226"/>
    </location>
</feature>
<dbReference type="PANTHER" id="PTHR11818:SF2">
    <property type="entry name" value="BETA_GAMMA CRYSTALLIN DOMAIN-CONTAINING PROTEIN 1"/>
    <property type="match status" value="1"/>
</dbReference>
<dbReference type="InterPro" id="IPR035992">
    <property type="entry name" value="Ricin_B-like_lectins"/>
</dbReference>
<feature type="region of interest" description="Disordered" evidence="5">
    <location>
        <begin position="1312"/>
        <end position="1341"/>
    </location>
</feature>